<name>A0ACA9S6X7_9GLOM</name>
<dbReference type="Proteomes" id="UP000789920">
    <property type="component" value="Unassembled WGS sequence"/>
</dbReference>
<organism evidence="1 2">
    <name type="scientific">Racocetra persica</name>
    <dbReference type="NCBI Taxonomy" id="160502"/>
    <lineage>
        <taxon>Eukaryota</taxon>
        <taxon>Fungi</taxon>
        <taxon>Fungi incertae sedis</taxon>
        <taxon>Mucoromycota</taxon>
        <taxon>Glomeromycotina</taxon>
        <taxon>Glomeromycetes</taxon>
        <taxon>Diversisporales</taxon>
        <taxon>Gigasporaceae</taxon>
        <taxon>Racocetra</taxon>
    </lineage>
</organism>
<feature type="non-terminal residue" evidence="1">
    <location>
        <position position="1"/>
    </location>
</feature>
<comment type="caution">
    <text evidence="1">The sequence shown here is derived from an EMBL/GenBank/DDBJ whole genome shotgun (WGS) entry which is preliminary data.</text>
</comment>
<dbReference type="EMBL" id="CAJVQC010095182">
    <property type="protein sequence ID" value="CAG8828242.1"/>
    <property type="molecule type" value="Genomic_DNA"/>
</dbReference>
<proteinExistence type="predicted"/>
<keyword evidence="2" id="KW-1185">Reference proteome</keyword>
<reference evidence="1" key="1">
    <citation type="submission" date="2021-06" db="EMBL/GenBank/DDBJ databases">
        <authorList>
            <person name="Kallberg Y."/>
            <person name="Tangrot J."/>
            <person name="Rosling A."/>
        </authorList>
    </citation>
    <scope>NUCLEOTIDE SEQUENCE</scope>
    <source>
        <strain evidence="1">MA461A</strain>
    </source>
</reference>
<evidence type="ECO:0000313" key="2">
    <source>
        <dbReference type="Proteomes" id="UP000789920"/>
    </source>
</evidence>
<feature type="non-terminal residue" evidence="1">
    <location>
        <position position="259"/>
    </location>
</feature>
<accession>A0ACA9S6X7</accession>
<sequence length="259" mass="30072">LCVEWRRWDWEIVKVIKGLVIGDAYFVCCMGSIILRCYLNIVPGCILIDRDCVEVEMEDYSQDVIVSTEKGYLVRIIIKVSYLSGPPQPEFPDNCKFKWLAWRLGSRPKDYILLDNHKGKGPHWHDNEKEEFFTWVSLSETKKLFFSMAYQKFVSKMFDEMEQAVKIKTRSIQPKNVVITNNVEVIYQVLNKPRLDLYSYLVAKQPNSVAELSNLLKREPAEVVEDLNMLVDLGIVRLTAESKPIALYEKVVIEFPALI</sequence>
<evidence type="ECO:0000313" key="1">
    <source>
        <dbReference type="EMBL" id="CAG8828242.1"/>
    </source>
</evidence>
<gene>
    <name evidence="1" type="ORF">RPERSI_LOCUS27190</name>
</gene>
<protein>
    <submittedName>
        <fullName evidence="1">17714_t:CDS:1</fullName>
    </submittedName>
</protein>